<dbReference type="OMA" id="HEDGWYR"/>
<dbReference type="PROSITE" id="PS00122">
    <property type="entry name" value="CARBOXYLESTERASE_B_1"/>
    <property type="match status" value="1"/>
</dbReference>
<evidence type="ECO:0000313" key="5">
    <source>
        <dbReference type="EMBL" id="EMD00500.1"/>
    </source>
</evidence>
<feature type="signal peptide" evidence="3">
    <location>
        <begin position="1"/>
        <end position="20"/>
    </location>
</feature>
<dbReference type="PANTHER" id="PTHR11559">
    <property type="entry name" value="CARBOXYLESTERASE"/>
    <property type="match status" value="1"/>
</dbReference>
<keyword evidence="2 3" id="KW-0378">Hydrolase</keyword>
<organism evidence="5 6">
    <name type="scientific">Baudoinia panamericana (strain UAMH 10762)</name>
    <name type="common">Angels' share fungus</name>
    <name type="synonym">Baudoinia compniacensis (strain UAMH 10762)</name>
    <dbReference type="NCBI Taxonomy" id="717646"/>
    <lineage>
        <taxon>Eukaryota</taxon>
        <taxon>Fungi</taxon>
        <taxon>Dikarya</taxon>
        <taxon>Ascomycota</taxon>
        <taxon>Pezizomycotina</taxon>
        <taxon>Dothideomycetes</taxon>
        <taxon>Dothideomycetidae</taxon>
        <taxon>Mycosphaerellales</taxon>
        <taxon>Teratosphaeriaceae</taxon>
        <taxon>Baudoinia</taxon>
    </lineage>
</organism>
<dbReference type="InterPro" id="IPR019826">
    <property type="entry name" value="Carboxylesterase_B_AS"/>
</dbReference>
<dbReference type="GO" id="GO:0016787">
    <property type="term" value="F:hydrolase activity"/>
    <property type="evidence" value="ECO:0007669"/>
    <property type="project" value="UniProtKB-KW"/>
</dbReference>
<dbReference type="Gene3D" id="3.40.50.1820">
    <property type="entry name" value="alpha/beta hydrolase"/>
    <property type="match status" value="1"/>
</dbReference>
<protein>
    <recommendedName>
        <fullName evidence="3">Carboxylic ester hydrolase</fullName>
        <ecNumber evidence="3">3.1.1.-</ecNumber>
    </recommendedName>
</protein>
<dbReference type="AlphaFoldDB" id="M2NLZ2"/>
<dbReference type="EMBL" id="KB445550">
    <property type="protein sequence ID" value="EMD00500.1"/>
    <property type="molecule type" value="Genomic_DNA"/>
</dbReference>
<evidence type="ECO:0000259" key="4">
    <source>
        <dbReference type="Pfam" id="PF00135"/>
    </source>
</evidence>
<evidence type="ECO:0000256" key="1">
    <source>
        <dbReference type="ARBA" id="ARBA00005964"/>
    </source>
</evidence>
<proteinExistence type="inferred from homology"/>
<keyword evidence="3" id="KW-0732">Signal</keyword>
<feature type="domain" description="Carboxylesterase type B" evidence="4">
    <location>
        <begin position="376"/>
        <end position="503"/>
    </location>
</feature>
<gene>
    <name evidence="5" type="ORF">BAUCODRAFT_81033</name>
</gene>
<dbReference type="ESTHER" id="bauco-m2nlz2">
    <property type="family name" value="Fungal_carboxylesterase_lipase"/>
</dbReference>
<dbReference type="Pfam" id="PF00135">
    <property type="entry name" value="COesterase"/>
    <property type="match status" value="2"/>
</dbReference>
<evidence type="ECO:0000313" key="6">
    <source>
        <dbReference type="Proteomes" id="UP000011761"/>
    </source>
</evidence>
<feature type="domain" description="Carboxylesterase type B" evidence="4">
    <location>
        <begin position="27"/>
        <end position="370"/>
    </location>
</feature>
<dbReference type="InterPro" id="IPR050309">
    <property type="entry name" value="Type-B_Carboxylest/Lipase"/>
</dbReference>
<dbReference type="eggNOG" id="KOG1516">
    <property type="taxonomic scope" value="Eukaryota"/>
</dbReference>
<reference evidence="5 6" key="1">
    <citation type="journal article" date="2012" name="PLoS Pathog.">
        <title>Diverse lifestyles and strategies of plant pathogenesis encoded in the genomes of eighteen Dothideomycetes fungi.</title>
        <authorList>
            <person name="Ohm R.A."/>
            <person name="Feau N."/>
            <person name="Henrissat B."/>
            <person name="Schoch C.L."/>
            <person name="Horwitz B.A."/>
            <person name="Barry K.W."/>
            <person name="Condon B.J."/>
            <person name="Copeland A.C."/>
            <person name="Dhillon B."/>
            <person name="Glaser F."/>
            <person name="Hesse C.N."/>
            <person name="Kosti I."/>
            <person name="LaButti K."/>
            <person name="Lindquist E.A."/>
            <person name="Lucas S."/>
            <person name="Salamov A.A."/>
            <person name="Bradshaw R.E."/>
            <person name="Ciuffetti L."/>
            <person name="Hamelin R.C."/>
            <person name="Kema G.H.J."/>
            <person name="Lawrence C."/>
            <person name="Scott J.A."/>
            <person name="Spatafora J.W."/>
            <person name="Turgeon B.G."/>
            <person name="de Wit P.J.G.M."/>
            <person name="Zhong S."/>
            <person name="Goodwin S.B."/>
            <person name="Grigoriev I.V."/>
        </authorList>
    </citation>
    <scope>NUCLEOTIDE SEQUENCE [LARGE SCALE GENOMIC DNA]</scope>
    <source>
        <strain evidence="5 6">UAMH 10762</strain>
    </source>
</reference>
<sequence>MRFIAVVAAIVLTLLPILSAAYSEHLSVKSTSGLIIGHRAPNRTNTFEFLGVKYGKAPVGSLRFAPPQRYTAPSSTVYNASNWNADCPANIPPQTTFPNFTGNGLRIWNEFAAHLNNIQDEDCLALNIWTKSPSSIGSSSKPVFVFFHGGRYTIPGPHSPFYNGQYFADTEDVVVVTVNYRLGIFGFSGAPGLVQNTALLDQRSAVVWVRDNIAGFGGDPCRIVIFGQSAGGSSVDYWPFAYRHDPIVAGLISHSGTAFSFVPNSVNYSQTLFYNVSNALGCGNVGTDPAEAVSCVRSKNFTAVLNAAARNVTALPTEALAQATFHPTVDNVTVFADYAPLASAGAFAKVPYLAGNADYEAGWYRISAYAANLTLSQAAWELFVQRGFTCPTKYSLDARVKYGVPTWRYRYMADWDNLRLYNASAGYPDSGAYHGSDMEMIFGTGYDVSGHNNSLEEELTTRYFMTAWAAFGRSPTHGLNIVGWPRYKANTTSLARLGYENQAILNFVDPTVYDAVCPPASQNASLPGRGGF</sequence>
<dbReference type="EC" id="3.1.1.-" evidence="3"/>
<dbReference type="InterPro" id="IPR029058">
    <property type="entry name" value="AB_hydrolase_fold"/>
</dbReference>
<dbReference type="GeneID" id="19117387"/>
<feature type="chain" id="PRO_5005140110" description="Carboxylic ester hydrolase" evidence="3">
    <location>
        <begin position="21"/>
        <end position="532"/>
    </location>
</feature>
<dbReference type="RefSeq" id="XP_007671684.1">
    <property type="nucleotide sequence ID" value="XM_007673494.1"/>
</dbReference>
<dbReference type="SUPFAM" id="SSF53474">
    <property type="entry name" value="alpha/beta-Hydrolases"/>
    <property type="match status" value="1"/>
</dbReference>
<evidence type="ECO:0000256" key="3">
    <source>
        <dbReference type="RuleBase" id="RU361235"/>
    </source>
</evidence>
<dbReference type="OrthoDB" id="408631at2759"/>
<evidence type="ECO:0000256" key="2">
    <source>
        <dbReference type="ARBA" id="ARBA00022801"/>
    </source>
</evidence>
<dbReference type="InterPro" id="IPR002018">
    <property type="entry name" value="CarbesteraseB"/>
</dbReference>
<dbReference type="HOGENOM" id="CLU_006586_15_2_1"/>
<dbReference type="KEGG" id="bcom:BAUCODRAFT_81033"/>
<comment type="similarity">
    <text evidence="1 3">Belongs to the type-B carboxylesterase/lipase family.</text>
</comment>
<accession>M2NLZ2</accession>
<dbReference type="Proteomes" id="UP000011761">
    <property type="component" value="Unassembled WGS sequence"/>
</dbReference>
<name>M2NLZ2_BAUPA</name>
<dbReference type="STRING" id="717646.M2NLZ2"/>
<keyword evidence="6" id="KW-1185">Reference proteome</keyword>